<accession>A0A0T5P011</accession>
<evidence type="ECO:0000313" key="1">
    <source>
        <dbReference type="EMBL" id="KRS14469.1"/>
    </source>
</evidence>
<dbReference type="AlphaFoldDB" id="A0A0T5P011"/>
<keyword evidence="2" id="KW-1185">Reference proteome</keyword>
<dbReference type="Proteomes" id="UP000051295">
    <property type="component" value="Unassembled WGS sequence"/>
</dbReference>
<dbReference type="STRING" id="1641875.XM53_01760"/>
<name>A0A0T5P011_9RHOB</name>
<dbReference type="EMBL" id="LAXJ01000002">
    <property type="protein sequence ID" value="KRS14469.1"/>
    <property type="molecule type" value="Genomic_DNA"/>
</dbReference>
<dbReference type="RefSeq" id="WP_144435418.1">
    <property type="nucleotide sequence ID" value="NZ_LAXJ01000002.1"/>
</dbReference>
<gene>
    <name evidence="1" type="ORF">XM53_01760</name>
</gene>
<comment type="caution">
    <text evidence="1">The sequence shown here is derived from an EMBL/GenBank/DDBJ whole genome shotgun (WGS) entry which is preliminary data.</text>
</comment>
<sequence>MHVHILVHKRVNAQVHGSRLPDALKPFSEAARMAGVAHTPYLEKRPSGFFFRRRLPKAWGEISNPGQNSALCVSLRTDVLSEAKILVARLTALTDMAFALRTERRQVDHLKPEHVALLTELARCQIADTEGACILFALAPGIVTWLPEALTVRSQVSWPDFAEH</sequence>
<dbReference type="OrthoDB" id="7222937at2"/>
<evidence type="ECO:0000313" key="2">
    <source>
        <dbReference type="Proteomes" id="UP000051295"/>
    </source>
</evidence>
<reference evidence="1 2" key="1">
    <citation type="submission" date="2015-04" db="EMBL/GenBank/DDBJ databases">
        <title>The draft genome sequence of Roseovarius sp.R12b.</title>
        <authorList>
            <person name="Li G."/>
            <person name="Lai Q."/>
            <person name="Shao Z."/>
            <person name="Yan P."/>
        </authorList>
    </citation>
    <scope>NUCLEOTIDE SEQUENCE [LARGE SCALE GENOMIC DNA]</scope>
    <source>
        <strain evidence="1 2">R12B</strain>
    </source>
</reference>
<organism evidence="1 2">
    <name type="scientific">Roseovarius atlanticus</name>
    <dbReference type="NCBI Taxonomy" id="1641875"/>
    <lineage>
        <taxon>Bacteria</taxon>
        <taxon>Pseudomonadati</taxon>
        <taxon>Pseudomonadota</taxon>
        <taxon>Alphaproteobacteria</taxon>
        <taxon>Rhodobacterales</taxon>
        <taxon>Roseobacteraceae</taxon>
        <taxon>Roseovarius</taxon>
    </lineage>
</organism>
<protein>
    <submittedName>
        <fullName evidence="1">Uncharacterized protein</fullName>
    </submittedName>
</protein>
<dbReference type="PATRIC" id="fig|1641875.4.peg.1441"/>
<proteinExistence type="predicted"/>